<name>A0A9N7VK18_PLEPL</name>
<evidence type="ECO:0000313" key="2">
    <source>
        <dbReference type="EMBL" id="CAB1450638.1"/>
    </source>
</evidence>
<evidence type="ECO:0000256" key="1">
    <source>
        <dbReference type="SAM" id="MobiDB-lite"/>
    </source>
</evidence>
<reference evidence="2" key="1">
    <citation type="submission" date="2020-03" db="EMBL/GenBank/DDBJ databases">
        <authorList>
            <person name="Weist P."/>
        </authorList>
    </citation>
    <scope>NUCLEOTIDE SEQUENCE</scope>
</reference>
<proteinExistence type="predicted"/>
<evidence type="ECO:0000313" key="3">
    <source>
        <dbReference type="Proteomes" id="UP001153269"/>
    </source>
</evidence>
<dbReference type="EMBL" id="CADEAL010004061">
    <property type="protein sequence ID" value="CAB1450638.1"/>
    <property type="molecule type" value="Genomic_DNA"/>
</dbReference>
<feature type="compositionally biased region" description="Pro residues" evidence="1">
    <location>
        <begin position="17"/>
        <end position="33"/>
    </location>
</feature>
<sequence length="174" mass="19448">MLGEVKKVSSKLLGPPRKIPPPPLLPSSPLCAPQPHPPPASRLLFHRLSFSVRGLVMFPQVVRKRKRGRTGERQKEGYSKTPPPHSPIFALFHVIPGRQEPCYWDRASGASLARWEVNWRPGITRQQPSDFSPLTVTVPGMEYERVPPPKGSVPEELVLNVCVGQTLLRNLVCQ</sequence>
<feature type="region of interest" description="Disordered" evidence="1">
    <location>
        <begin position="1"/>
        <end position="33"/>
    </location>
</feature>
<feature type="compositionally biased region" description="Basic and acidic residues" evidence="1">
    <location>
        <begin position="69"/>
        <end position="78"/>
    </location>
</feature>
<accession>A0A9N7VK18</accession>
<dbReference type="Proteomes" id="UP001153269">
    <property type="component" value="Unassembled WGS sequence"/>
</dbReference>
<dbReference type="AlphaFoldDB" id="A0A9N7VK18"/>
<organism evidence="2 3">
    <name type="scientific">Pleuronectes platessa</name>
    <name type="common">European plaice</name>
    <dbReference type="NCBI Taxonomy" id="8262"/>
    <lineage>
        <taxon>Eukaryota</taxon>
        <taxon>Metazoa</taxon>
        <taxon>Chordata</taxon>
        <taxon>Craniata</taxon>
        <taxon>Vertebrata</taxon>
        <taxon>Euteleostomi</taxon>
        <taxon>Actinopterygii</taxon>
        <taxon>Neopterygii</taxon>
        <taxon>Teleostei</taxon>
        <taxon>Neoteleostei</taxon>
        <taxon>Acanthomorphata</taxon>
        <taxon>Carangaria</taxon>
        <taxon>Pleuronectiformes</taxon>
        <taxon>Pleuronectoidei</taxon>
        <taxon>Pleuronectidae</taxon>
        <taxon>Pleuronectes</taxon>
    </lineage>
</organism>
<keyword evidence="3" id="KW-1185">Reference proteome</keyword>
<feature type="region of interest" description="Disordered" evidence="1">
    <location>
        <begin position="63"/>
        <end position="84"/>
    </location>
</feature>
<protein>
    <submittedName>
        <fullName evidence="2">Uncharacterized protein</fullName>
    </submittedName>
</protein>
<comment type="caution">
    <text evidence="2">The sequence shown here is derived from an EMBL/GenBank/DDBJ whole genome shotgun (WGS) entry which is preliminary data.</text>
</comment>
<gene>
    <name evidence="2" type="ORF">PLEPLA_LOCUS38330</name>
</gene>